<protein>
    <submittedName>
        <fullName evidence="2">Uncharacterized protein</fullName>
    </submittedName>
</protein>
<dbReference type="AlphaFoldDB" id="A0A7S3NRG2"/>
<proteinExistence type="predicted"/>
<gene>
    <name evidence="2" type="ORF">ALAG00032_LOCUS15409</name>
</gene>
<feature type="region of interest" description="Disordered" evidence="1">
    <location>
        <begin position="69"/>
        <end position="99"/>
    </location>
</feature>
<sequence length="111" mass="12669">MSQVYSQPIHIPSAQAQLPDEDYSKVLDYQLYRFSRRISDGGISVSSEDLQPRTSLLVASSQYDDAMSSLDIPSYRRQHNQRGNQNRSPHFSHRHSRTASSELDLIFGLDL</sequence>
<dbReference type="EMBL" id="HBIJ01023364">
    <property type="protein sequence ID" value="CAE0374605.1"/>
    <property type="molecule type" value="Transcribed_RNA"/>
</dbReference>
<name>A0A7S3NRG2_9STRA</name>
<accession>A0A7S3NRG2</accession>
<reference evidence="2" key="1">
    <citation type="submission" date="2021-01" db="EMBL/GenBank/DDBJ databases">
        <authorList>
            <person name="Corre E."/>
            <person name="Pelletier E."/>
            <person name="Niang G."/>
            <person name="Scheremetjew M."/>
            <person name="Finn R."/>
            <person name="Kale V."/>
            <person name="Holt S."/>
            <person name="Cochrane G."/>
            <person name="Meng A."/>
            <person name="Brown T."/>
            <person name="Cohen L."/>
        </authorList>
    </citation>
    <scope>NUCLEOTIDE SEQUENCE</scope>
    <source>
        <strain evidence="2">CCMP1510</strain>
    </source>
</reference>
<organism evidence="2">
    <name type="scientific">Aureoumbra lagunensis</name>
    <dbReference type="NCBI Taxonomy" id="44058"/>
    <lineage>
        <taxon>Eukaryota</taxon>
        <taxon>Sar</taxon>
        <taxon>Stramenopiles</taxon>
        <taxon>Ochrophyta</taxon>
        <taxon>Pelagophyceae</taxon>
        <taxon>Pelagomonadales</taxon>
        <taxon>Aureoumbra</taxon>
    </lineage>
</organism>
<evidence type="ECO:0000256" key="1">
    <source>
        <dbReference type="SAM" id="MobiDB-lite"/>
    </source>
</evidence>
<evidence type="ECO:0000313" key="2">
    <source>
        <dbReference type="EMBL" id="CAE0374605.1"/>
    </source>
</evidence>